<dbReference type="RefSeq" id="WP_097156114.1">
    <property type="nucleotide sequence ID" value="NZ_OBEL01000011.1"/>
</dbReference>
<evidence type="ECO:0000313" key="1">
    <source>
        <dbReference type="EMBL" id="SNZ21740.1"/>
    </source>
</evidence>
<dbReference type="EMBL" id="OBEL01000011">
    <property type="protein sequence ID" value="SNZ21740.1"/>
    <property type="molecule type" value="Genomic_DNA"/>
</dbReference>
<dbReference type="Proteomes" id="UP000219439">
    <property type="component" value="Unassembled WGS sequence"/>
</dbReference>
<keyword evidence="2" id="KW-1185">Reference proteome</keyword>
<sequence>MRTKIHDLRDKVEFMGKDQKDMELSDKTRGTIVKLNQADKRVAQAIDGYSNAVSDFGRVVRDEKIKDMKPVATAEIRAVHGELQQVLGKASELSVDLHLAMLDFNDKHKIGTRCCNGK</sequence>
<evidence type="ECO:0008006" key="3">
    <source>
        <dbReference type="Google" id="ProtNLM"/>
    </source>
</evidence>
<evidence type="ECO:0000313" key="2">
    <source>
        <dbReference type="Proteomes" id="UP000219439"/>
    </source>
</evidence>
<proteinExistence type="predicted"/>
<dbReference type="AlphaFoldDB" id="A0A285PJ36"/>
<gene>
    <name evidence="1" type="ORF">SAMN06265368_4865</name>
</gene>
<protein>
    <recommendedName>
        <fullName evidence="3">Methyl-accepting chemotaxis protein</fullName>
    </recommendedName>
</protein>
<organism evidence="1 2">
    <name type="scientific">Cohaesibacter gelatinilyticus</name>
    <dbReference type="NCBI Taxonomy" id="372072"/>
    <lineage>
        <taxon>Bacteria</taxon>
        <taxon>Pseudomonadati</taxon>
        <taxon>Pseudomonadota</taxon>
        <taxon>Alphaproteobacteria</taxon>
        <taxon>Hyphomicrobiales</taxon>
        <taxon>Cohaesibacteraceae</taxon>
    </lineage>
</organism>
<name>A0A285PJ36_9HYPH</name>
<accession>A0A285PJ36</accession>
<reference evidence="1 2" key="1">
    <citation type="submission" date="2017-09" db="EMBL/GenBank/DDBJ databases">
        <authorList>
            <person name="Ehlers B."/>
            <person name="Leendertz F.H."/>
        </authorList>
    </citation>
    <scope>NUCLEOTIDE SEQUENCE [LARGE SCALE GENOMIC DNA]</scope>
    <source>
        <strain evidence="1 2">DSM 18289</strain>
    </source>
</reference>